<dbReference type="AlphaFoldDB" id="D3F0U6"/>
<dbReference type="OrthoDB" id="7210788at2"/>
<dbReference type="GO" id="GO:0005975">
    <property type="term" value="P:carbohydrate metabolic process"/>
    <property type="evidence" value="ECO:0007669"/>
    <property type="project" value="UniProtKB-ARBA"/>
</dbReference>
<dbReference type="InterPro" id="IPR036179">
    <property type="entry name" value="Ig-like_dom_sf"/>
</dbReference>
<name>D3F0U6_CONWI</name>
<dbReference type="RefSeq" id="WP_012937081.1">
    <property type="nucleotide sequence ID" value="NC_013739.1"/>
</dbReference>
<dbReference type="eggNOG" id="COG3391">
    <property type="taxonomic scope" value="Bacteria"/>
</dbReference>
<evidence type="ECO:0000313" key="4">
    <source>
        <dbReference type="EMBL" id="ADB54030.1"/>
    </source>
</evidence>
<feature type="chain" id="PRO_5003043068" evidence="2">
    <location>
        <begin position="32"/>
        <end position="800"/>
    </location>
</feature>
<dbReference type="InterPro" id="IPR007331">
    <property type="entry name" value="Htaa"/>
</dbReference>
<dbReference type="HOGENOM" id="CLU_351507_0_0_11"/>
<dbReference type="SUPFAM" id="SSF101898">
    <property type="entry name" value="NHL repeat"/>
    <property type="match status" value="1"/>
</dbReference>
<sequence length="800" mass="82768" precursor="true">MTSRTSRSRRPLLVAFLSILLAGLAASAARATDPPPEPITAGTVEWGVKESFRTYVVGGIARGSITLDGGVSRTPAGTFSFPVNGGVFDPGINGTVANTAGNVRMTGHGGTLDMRISDLRVELLPEGAVLRADVRSAQRDGGEPIDTPDVVLADLDISAVSPVTAGGVTTWSRIPATLTRAGAPAFGGFYRMGESLDPVTFSYEGNGGKPVPENFTAPATNFFARTDSDTPGKGNVFHDVTRGLVHKAGSDAVNAVDAVTLETRGTPLAHGLVDDDQIVATAFDADAGRIFASHRNGRASVYTWTGDTYTHEALPGTHGVGLVALAGGKAYFAAEDQGTNPVVTVVSGGPGAWTASTYPEVDTGGLPFRALAALPDGRLVATVRYRVAGGAVPQAALLLTDTGSGFTATAIEGTALPRAQPGETITLGYDGIQPGPNGSLLLSETPLRGPMRVQRLRFDGSGATVDGPPLVLERTQDWTVNQYTGRLVLVFGTSNVPEARIDVLEPDGELFASFRGLQVAWIAAAADDTLYVADNGDAQLTVKLQLAGVSPTVTGEPQDAAVELPGAGATGTATFTAAADATPAATVQWQRRPLGVTRWSDVAGATATTLSVDAAQADNGTRYRAVFENGGGRIGTRPATLTVTAAPPRPPVDQPRTPADQPRTPARESPRTPIGKDAVAKRLPRGTITVPRGTRSASRGGVVQVATISCPRGAACRVAVPKQVRVRIGGRSFQARVLAPARVASGRRAAVRVKLPRAAARRLAGRSATVAVNVTVSADGWKALTRTATVRVRAAAVARR</sequence>
<proteinExistence type="predicted"/>
<feature type="domain" description="Htaa" evidence="3">
    <location>
        <begin position="42"/>
        <end position="202"/>
    </location>
</feature>
<dbReference type="SUPFAM" id="SSF48726">
    <property type="entry name" value="Immunoglobulin"/>
    <property type="match status" value="1"/>
</dbReference>
<dbReference type="InterPro" id="IPR013783">
    <property type="entry name" value="Ig-like_fold"/>
</dbReference>
<evidence type="ECO:0000313" key="5">
    <source>
        <dbReference type="Proteomes" id="UP000008229"/>
    </source>
</evidence>
<dbReference type="Proteomes" id="UP000008229">
    <property type="component" value="Chromosome"/>
</dbReference>
<accession>D3F0U6</accession>
<dbReference type="Pfam" id="PF04213">
    <property type="entry name" value="HtaA"/>
    <property type="match status" value="1"/>
</dbReference>
<evidence type="ECO:0000256" key="2">
    <source>
        <dbReference type="SAM" id="SignalP"/>
    </source>
</evidence>
<dbReference type="EMBL" id="CP001854">
    <property type="protein sequence ID" value="ADB54030.1"/>
    <property type="molecule type" value="Genomic_DNA"/>
</dbReference>
<reference evidence="4 5" key="1">
    <citation type="journal article" date="2010" name="Stand. Genomic Sci.">
        <title>Complete genome sequence of Conexibacter woesei type strain (ID131577).</title>
        <authorList>
            <person name="Pukall R."/>
            <person name="Lapidus A."/>
            <person name="Glavina Del Rio T."/>
            <person name="Copeland A."/>
            <person name="Tice H."/>
            <person name="Cheng J.-F."/>
            <person name="Lucas S."/>
            <person name="Chen F."/>
            <person name="Nolan M."/>
            <person name="Bruce D."/>
            <person name="Goodwin L."/>
            <person name="Pitluck S."/>
            <person name="Mavromatis K."/>
            <person name="Ivanova N."/>
            <person name="Ovchinnikova G."/>
            <person name="Pati A."/>
            <person name="Chen A."/>
            <person name="Palaniappan K."/>
            <person name="Land M."/>
            <person name="Hauser L."/>
            <person name="Chang Y.-J."/>
            <person name="Jeffries C.D."/>
            <person name="Chain P."/>
            <person name="Meincke L."/>
            <person name="Sims D."/>
            <person name="Brettin T."/>
            <person name="Detter J.C."/>
            <person name="Rohde M."/>
            <person name="Goeker M."/>
            <person name="Bristow J."/>
            <person name="Eisen J.A."/>
            <person name="Markowitz V."/>
            <person name="Kyrpides N.C."/>
            <person name="Klenk H.-P."/>
            <person name="Hugenholtz P."/>
        </authorList>
    </citation>
    <scope>NUCLEOTIDE SEQUENCE [LARGE SCALE GENOMIC DNA]</scope>
    <source>
        <strain evidence="5">DSM 14684 / CIP 108061 / JCM 11494 / NBRC 100937 / ID131577</strain>
    </source>
</reference>
<feature type="signal peptide" evidence="2">
    <location>
        <begin position="1"/>
        <end position="31"/>
    </location>
</feature>
<dbReference type="STRING" id="469383.Cwoe_5626"/>
<evidence type="ECO:0000259" key="3">
    <source>
        <dbReference type="Pfam" id="PF04213"/>
    </source>
</evidence>
<keyword evidence="2" id="KW-0732">Signal</keyword>
<gene>
    <name evidence="4" type="ordered locus">Cwoe_5626</name>
</gene>
<evidence type="ECO:0000256" key="1">
    <source>
        <dbReference type="SAM" id="MobiDB-lite"/>
    </source>
</evidence>
<protein>
    <submittedName>
        <fullName evidence="4">Htaa domain protein</fullName>
    </submittedName>
</protein>
<keyword evidence="5" id="KW-1185">Reference proteome</keyword>
<dbReference type="KEGG" id="cwo:Cwoe_5626"/>
<feature type="region of interest" description="Disordered" evidence="1">
    <location>
        <begin position="629"/>
        <end position="674"/>
    </location>
</feature>
<organism evidence="4 5">
    <name type="scientific">Conexibacter woesei (strain DSM 14684 / CCUG 47730 / CIP 108061 / JCM 11494 / NBRC 100937 / ID131577)</name>
    <dbReference type="NCBI Taxonomy" id="469383"/>
    <lineage>
        <taxon>Bacteria</taxon>
        <taxon>Bacillati</taxon>
        <taxon>Actinomycetota</taxon>
        <taxon>Thermoleophilia</taxon>
        <taxon>Solirubrobacterales</taxon>
        <taxon>Conexibacteraceae</taxon>
        <taxon>Conexibacter</taxon>
    </lineage>
</organism>
<dbReference type="Gene3D" id="2.60.40.10">
    <property type="entry name" value="Immunoglobulins"/>
    <property type="match status" value="1"/>
</dbReference>
<reference evidence="5" key="2">
    <citation type="submission" date="2010-01" db="EMBL/GenBank/DDBJ databases">
        <title>The complete genome of Conexibacter woesei DSM 14684.</title>
        <authorList>
            <consortium name="US DOE Joint Genome Institute (JGI-PGF)"/>
            <person name="Lucas S."/>
            <person name="Copeland A."/>
            <person name="Lapidus A."/>
            <person name="Glavina del Rio T."/>
            <person name="Dalin E."/>
            <person name="Tice H."/>
            <person name="Bruce D."/>
            <person name="Goodwin L."/>
            <person name="Pitluck S."/>
            <person name="Kyrpides N."/>
            <person name="Mavromatis K."/>
            <person name="Ivanova N."/>
            <person name="Mikhailova N."/>
            <person name="Chertkov O."/>
            <person name="Brettin T."/>
            <person name="Detter J.C."/>
            <person name="Han C."/>
            <person name="Larimer F."/>
            <person name="Land M."/>
            <person name="Hauser L."/>
            <person name="Markowitz V."/>
            <person name="Cheng J.-F."/>
            <person name="Hugenholtz P."/>
            <person name="Woyke T."/>
            <person name="Wu D."/>
            <person name="Pukall R."/>
            <person name="Steenblock K."/>
            <person name="Schneider S."/>
            <person name="Klenk H.-P."/>
            <person name="Eisen J.A."/>
        </authorList>
    </citation>
    <scope>NUCLEOTIDE SEQUENCE [LARGE SCALE GENOMIC DNA]</scope>
    <source>
        <strain evidence="5">DSM 14684 / CIP 108061 / JCM 11494 / NBRC 100937 / ID131577</strain>
    </source>
</reference>
<dbReference type="eggNOG" id="COG0810">
    <property type="taxonomic scope" value="Bacteria"/>
</dbReference>